<dbReference type="SUPFAM" id="SSF52540">
    <property type="entry name" value="P-loop containing nucleoside triphosphate hydrolases"/>
    <property type="match status" value="1"/>
</dbReference>
<dbReference type="InterPro" id="IPR003593">
    <property type="entry name" value="AAA+_ATPase"/>
</dbReference>
<dbReference type="GO" id="GO:0003677">
    <property type="term" value="F:DNA binding"/>
    <property type="evidence" value="ECO:0007669"/>
    <property type="project" value="InterPro"/>
</dbReference>
<comment type="catalytic activity">
    <reaction evidence="11">
        <text>DNA(n) + a 2'-deoxyribonucleoside 5'-triphosphate = DNA(n+1) + diphosphate</text>
        <dbReference type="Rhea" id="RHEA:22508"/>
        <dbReference type="Rhea" id="RHEA-COMP:17339"/>
        <dbReference type="Rhea" id="RHEA-COMP:17340"/>
        <dbReference type="ChEBI" id="CHEBI:33019"/>
        <dbReference type="ChEBI" id="CHEBI:61560"/>
        <dbReference type="ChEBI" id="CHEBI:173112"/>
        <dbReference type="EC" id="2.7.7.7"/>
    </reaction>
</comment>
<dbReference type="InterPro" id="IPR008921">
    <property type="entry name" value="DNA_pol3_clamp-load_cplx_C"/>
</dbReference>
<keyword evidence="15" id="KW-1185">Reference proteome</keyword>
<dbReference type="Pfam" id="PF12169">
    <property type="entry name" value="DNA_pol3_gamma3"/>
    <property type="match status" value="1"/>
</dbReference>
<dbReference type="Pfam" id="PF13177">
    <property type="entry name" value="DNA_pol3_delta2"/>
    <property type="match status" value="1"/>
</dbReference>
<evidence type="ECO:0000256" key="2">
    <source>
        <dbReference type="ARBA" id="ARBA00012417"/>
    </source>
</evidence>
<gene>
    <name evidence="14" type="primary">dnaX</name>
    <name evidence="14" type="ORF">FYJ65_08525</name>
</gene>
<dbReference type="InterPro" id="IPR022754">
    <property type="entry name" value="DNA_pol_III_gamma-3"/>
</dbReference>
<proteinExistence type="inferred from homology"/>
<dbReference type="GO" id="GO:0006261">
    <property type="term" value="P:DNA-templated DNA replication"/>
    <property type="evidence" value="ECO:0007669"/>
    <property type="project" value="TreeGrafter"/>
</dbReference>
<dbReference type="PANTHER" id="PTHR11669:SF0">
    <property type="entry name" value="PROTEIN STICHEL-LIKE 2"/>
    <property type="match status" value="1"/>
</dbReference>
<feature type="region of interest" description="Disordered" evidence="12">
    <location>
        <begin position="397"/>
        <end position="416"/>
    </location>
</feature>
<keyword evidence="5" id="KW-0235">DNA replication</keyword>
<dbReference type="Gene3D" id="1.20.272.10">
    <property type="match status" value="1"/>
</dbReference>
<keyword evidence="3 14" id="KW-0808">Transferase</keyword>
<reference evidence="14 15" key="1">
    <citation type="submission" date="2019-08" db="EMBL/GenBank/DDBJ databases">
        <title>In-depth cultivation of the pig gut microbiome towards novel bacterial diversity and tailored functional studies.</title>
        <authorList>
            <person name="Wylensek D."/>
            <person name="Hitch T.C.A."/>
            <person name="Clavel T."/>
        </authorList>
    </citation>
    <scope>NUCLEOTIDE SEQUENCE [LARGE SCALE GENOMIC DNA]</scope>
    <source>
        <strain evidence="14 15">WCA-MUC-591-APC-4B</strain>
    </source>
</reference>
<dbReference type="GO" id="GO:0046872">
    <property type="term" value="F:metal ion binding"/>
    <property type="evidence" value="ECO:0007669"/>
    <property type="project" value="UniProtKB-KW"/>
</dbReference>
<dbReference type="SMART" id="SM00382">
    <property type="entry name" value="AAA"/>
    <property type="match status" value="1"/>
</dbReference>
<dbReference type="NCBIfam" id="NF004046">
    <property type="entry name" value="PRK05563.1"/>
    <property type="match status" value="1"/>
</dbReference>
<organism evidence="14 15">
    <name type="scientific">Mogibacterium kristiansenii</name>
    <dbReference type="NCBI Taxonomy" id="2606708"/>
    <lineage>
        <taxon>Bacteria</taxon>
        <taxon>Bacillati</taxon>
        <taxon>Bacillota</taxon>
        <taxon>Clostridia</taxon>
        <taxon>Peptostreptococcales</taxon>
        <taxon>Anaerovoracaceae</taxon>
        <taxon>Mogibacterium</taxon>
    </lineage>
</organism>
<dbReference type="InterPro" id="IPR012763">
    <property type="entry name" value="DNA_pol_III_sug/sutau_N"/>
</dbReference>
<keyword evidence="8" id="KW-0862">Zinc</keyword>
<keyword evidence="4 14" id="KW-0548">Nucleotidyltransferase</keyword>
<comment type="caution">
    <text evidence="14">The sequence shown here is derived from an EMBL/GenBank/DDBJ whole genome shotgun (WGS) entry which is preliminary data.</text>
</comment>
<dbReference type="EMBL" id="VUNA01000021">
    <property type="protein sequence ID" value="MST71348.1"/>
    <property type="molecule type" value="Genomic_DNA"/>
</dbReference>
<dbReference type="SUPFAM" id="SSF48019">
    <property type="entry name" value="post-AAA+ oligomerization domain-like"/>
    <property type="match status" value="1"/>
</dbReference>
<dbReference type="Gene3D" id="3.40.50.300">
    <property type="entry name" value="P-loop containing nucleotide triphosphate hydrolases"/>
    <property type="match status" value="1"/>
</dbReference>
<protein>
    <recommendedName>
        <fullName evidence="2">DNA-directed DNA polymerase</fullName>
        <ecNumber evidence="2">2.7.7.7</ecNumber>
    </recommendedName>
</protein>
<evidence type="ECO:0000256" key="6">
    <source>
        <dbReference type="ARBA" id="ARBA00022723"/>
    </source>
</evidence>
<evidence type="ECO:0000256" key="4">
    <source>
        <dbReference type="ARBA" id="ARBA00022695"/>
    </source>
</evidence>
<feature type="compositionally biased region" description="Pro residues" evidence="12">
    <location>
        <begin position="544"/>
        <end position="559"/>
    </location>
</feature>
<evidence type="ECO:0000256" key="10">
    <source>
        <dbReference type="ARBA" id="ARBA00022932"/>
    </source>
</evidence>
<keyword evidence="7" id="KW-0547">Nucleotide-binding</keyword>
<dbReference type="InterPro" id="IPR045085">
    <property type="entry name" value="HLD_clamp_pol_III_gamma_tau"/>
</dbReference>
<dbReference type="NCBIfam" id="TIGR02397">
    <property type="entry name" value="dnaX_nterm"/>
    <property type="match status" value="1"/>
</dbReference>
<keyword evidence="9" id="KW-0067">ATP-binding</keyword>
<evidence type="ECO:0000256" key="3">
    <source>
        <dbReference type="ARBA" id="ARBA00022679"/>
    </source>
</evidence>
<evidence type="ECO:0000259" key="13">
    <source>
        <dbReference type="SMART" id="SM00382"/>
    </source>
</evidence>
<dbReference type="InterPro" id="IPR027417">
    <property type="entry name" value="P-loop_NTPase"/>
</dbReference>
<dbReference type="Proteomes" id="UP000469424">
    <property type="component" value="Unassembled WGS sequence"/>
</dbReference>
<evidence type="ECO:0000313" key="14">
    <source>
        <dbReference type="EMBL" id="MST71348.1"/>
    </source>
</evidence>
<dbReference type="Pfam" id="PF22608">
    <property type="entry name" value="DNAX_ATPase_lid"/>
    <property type="match status" value="1"/>
</dbReference>
<evidence type="ECO:0000256" key="9">
    <source>
        <dbReference type="ARBA" id="ARBA00022840"/>
    </source>
</evidence>
<evidence type="ECO:0000256" key="5">
    <source>
        <dbReference type="ARBA" id="ARBA00022705"/>
    </source>
</evidence>
<dbReference type="EC" id="2.7.7.7" evidence="2"/>
<comment type="similarity">
    <text evidence="1">Belongs to the DnaX/STICHEL family.</text>
</comment>
<dbReference type="GO" id="GO:0005524">
    <property type="term" value="F:ATP binding"/>
    <property type="evidence" value="ECO:0007669"/>
    <property type="project" value="UniProtKB-KW"/>
</dbReference>
<evidence type="ECO:0000256" key="11">
    <source>
        <dbReference type="ARBA" id="ARBA00049244"/>
    </source>
</evidence>
<evidence type="ECO:0000256" key="7">
    <source>
        <dbReference type="ARBA" id="ARBA00022741"/>
    </source>
</evidence>
<evidence type="ECO:0000256" key="12">
    <source>
        <dbReference type="SAM" id="MobiDB-lite"/>
    </source>
</evidence>
<accession>A0A6N7XJF6</accession>
<sequence length="620" mass="67843">MGGKMHLALYRSERPERFNEIIGQKHIVRILQHQLETDNVSQAYLFTGTRGTGKTTTARILAKALNCTGNPADGQLPCGECENCKAIKEGRFLDVIEMDAASNNGVDDIRDLIDRVNYPPMVGRYKVYIIDEVHMLSTSAENAFLKTLEEPPAHVIFILATTNPEKVRETIRSRCMRLDFRRVSEDDLIEGMERICRRKQVNITRDALALVAQKADGSVRDGLSILEQCISGGDALVDLETVEDYLGSAGMDFYLGLTQNVIEHNMAEALKRVGDALRTGCDAKQIFSDWLEHYRNLMVVRYVDDAKRLINASEENIGRMRLQASQMDADSLEVSIRLLSEYINLARSSTQPRILLETAALHLMNGKAVPSSKVAEMLQLAKAELKKVPLVPTVQASSPEQTMAAEPKEAAEPAVPVSEASVPTAAVPETSDAAETSFYEDGFDPEAVWDQIVDIVAQDAGASFRIMVGSTSRIESYRNGELSILVKANKIDLANDSKAEIQAAARQILGEHAVVTLRSDDGKGAPTGTAPARDVKPVTALKPSNPPAAEPSRPIPEVPAYPAEPEFGIGDEGVDEIVPSDYNMMGGVDYPTRMEQKDDIVTEIAEEAGILFGTSVEIID</sequence>
<name>A0A6N7XJF6_9FIRM</name>
<keyword evidence="6" id="KW-0479">Metal-binding</keyword>
<dbReference type="AlphaFoldDB" id="A0A6N7XJF6"/>
<dbReference type="CDD" id="cd18137">
    <property type="entry name" value="HLD_clamp_pol_III_gamma_tau"/>
    <property type="match status" value="1"/>
</dbReference>
<evidence type="ECO:0000256" key="8">
    <source>
        <dbReference type="ARBA" id="ARBA00022833"/>
    </source>
</evidence>
<evidence type="ECO:0000256" key="1">
    <source>
        <dbReference type="ARBA" id="ARBA00006360"/>
    </source>
</evidence>
<dbReference type="PANTHER" id="PTHR11669">
    <property type="entry name" value="REPLICATION FACTOR C / DNA POLYMERASE III GAMMA-TAU SUBUNIT"/>
    <property type="match status" value="1"/>
</dbReference>
<evidence type="ECO:0000313" key="15">
    <source>
        <dbReference type="Proteomes" id="UP000469424"/>
    </source>
</evidence>
<feature type="region of interest" description="Disordered" evidence="12">
    <location>
        <begin position="519"/>
        <end position="561"/>
    </location>
</feature>
<dbReference type="Gene3D" id="1.10.8.60">
    <property type="match status" value="1"/>
</dbReference>
<feature type="domain" description="AAA+ ATPase" evidence="13">
    <location>
        <begin position="40"/>
        <end position="190"/>
    </location>
</feature>
<dbReference type="GO" id="GO:0003887">
    <property type="term" value="F:DNA-directed DNA polymerase activity"/>
    <property type="evidence" value="ECO:0007669"/>
    <property type="project" value="UniProtKB-KW"/>
</dbReference>
<dbReference type="GO" id="GO:0009360">
    <property type="term" value="C:DNA polymerase III complex"/>
    <property type="evidence" value="ECO:0007669"/>
    <property type="project" value="InterPro"/>
</dbReference>
<keyword evidence="10" id="KW-0239">DNA-directed DNA polymerase</keyword>
<dbReference type="InterPro" id="IPR050238">
    <property type="entry name" value="DNA_Rep/Repair_Clamp_Loader"/>
</dbReference>
<dbReference type="FunFam" id="3.40.50.300:FF:000014">
    <property type="entry name" value="DNA polymerase III subunit gamma/tau"/>
    <property type="match status" value="1"/>
</dbReference>